<keyword evidence="1" id="KW-1133">Transmembrane helix</keyword>
<dbReference type="PhylomeDB" id="A0A022RIZ4"/>
<dbReference type="OrthoDB" id="1935034at2759"/>
<dbReference type="EMBL" id="KI630401">
    <property type="protein sequence ID" value="EYU40402.1"/>
    <property type="molecule type" value="Genomic_DNA"/>
</dbReference>
<dbReference type="eggNOG" id="ENOG502S3PR">
    <property type="taxonomic scope" value="Eukaryota"/>
</dbReference>
<feature type="transmembrane region" description="Helical" evidence="1">
    <location>
        <begin position="60"/>
        <end position="79"/>
    </location>
</feature>
<dbReference type="KEGG" id="egt:105954583"/>
<feature type="transmembrane region" description="Helical" evidence="1">
    <location>
        <begin position="99"/>
        <end position="121"/>
    </location>
</feature>
<keyword evidence="3" id="KW-1185">Reference proteome</keyword>
<sequence>MDWIHTKRRGPQWKQGWTEQTFSSISAPPLPLIAVFAIVIFLLSISSYSSYKEQMSSTLINFKILLFLASLLLVFFVRSSLFDFWTSSQNGQRQVRWQWAHVVAGFPWGVAALVVVLLVLVSYQSTFHSKWFPFGSSD</sequence>
<keyword evidence="1" id="KW-0812">Transmembrane</keyword>
<dbReference type="STRING" id="4155.A0A022RIZ4"/>
<dbReference type="Proteomes" id="UP000030748">
    <property type="component" value="Unassembled WGS sequence"/>
</dbReference>
<dbReference type="OMA" id="WTTNTLC"/>
<proteinExistence type="predicted"/>
<organism evidence="2 3">
    <name type="scientific">Erythranthe guttata</name>
    <name type="common">Yellow monkey flower</name>
    <name type="synonym">Mimulus guttatus</name>
    <dbReference type="NCBI Taxonomy" id="4155"/>
    <lineage>
        <taxon>Eukaryota</taxon>
        <taxon>Viridiplantae</taxon>
        <taxon>Streptophyta</taxon>
        <taxon>Embryophyta</taxon>
        <taxon>Tracheophyta</taxon>
        <taxon>Spermatophyta</taxon>
        <taxon>Magnoliopsida</taxon>
        <taxon>eudicotyledons</taxon>
        <taxon>Gunneridae</taxon>
        <taxon>Pentapetalae</taxon>
        <taxon>asterids</taxon>
        <taxon>lamiids</taxon>
        <taxon>Lamiales</taxon>
        <taxon>Phrymaceae</taxon>
        <taxon>Erythranthe</taxon>
    </lineage>
</organism>
<name>A0A022RIZ4_ERYGU</name>
<protein>
    <recommendedName>
        <fullName evidence="4">Transmembrane protein</fullName>
    </recommendedName>
</protein>
<accession>A0A022RIZ4</accession>
<reference evidence="2 3" key="1">
    <citation type="journal article" date="2013" name="Proc. Natl. Acad. Sci. U.S.A.">
        <title>Fine-scale variation in meiotic recombination in Mimulus inferred from population shotgun sequencing.</title>
        <authorList>
            <person name="Hellsten U."/>
            <person name="Wright K.M."/>
            <person name="Jenkins J."/>
            <person name="Shu S."/>
            <person name="Yuan Y."/>
            <person name="Wessler S.R."/>
            <person name="Schmutz J."/>
            <person name="Willis J.H."/>
            <person name="Rokhsar D.S."/>
        </authorList>
    </citation>
    <scope>NUCLEOTIDE SEQUENCE [LARGE SCALE GENOMIC DNA]</scope>
    <source>
        <strain evidence="3">cv. DUN x IM62</strain>
    </source>
</reference>
<gene>
    <name evidence="2" type="ORF">MIMGU_mgv1a019965mg</name>
</gene>
<dbReference type="PANTHER" id="PTHR33306">
    <property type="entry name" value="EXPRESSED PROTEIN-RELATED-RELATED"/>
    <property type="match status" value="1"/>
</dbReference>
<evidence type="ECO:0000256" key="1">
    <source>
        <dbReference type="SAM" id="Phobius"/>
    </source>
</evidence>
<evidence type="ECO:0008006" key="4">
    <source>
        <dbReference type="Google" id="ProtNLM"/>
    </source>
</evidence>
<evidence type="ECO:0000313" key="2">
    <source>
        <dbReference type="EMBL" id="EYU40402.1"/>
    </source>
</evidence>
<dbReference type="AlphaFoldDB" id="A0A022RIZ4"/>
<keyword evidence="1" id="KW-0472">Membrane</keyword>
<feature type="transmembrane region" description="Helical" evidence="1">
    <location>
        <begin position="30"/>
        <end position="48"/>
    </location>
</feature>
<evidence type="ECO:0000313" key="3">
    <source>
        <dbReference type="Proteomes" id="UP000030748"/>
    </source>
</evidence>
<dbReference type="PANTHER" id="PTHR33306:SF40">
    <property type="entry name" value="EXPRESSED PROTEIN"/>
    <property type="match status" value="1"/>
</dbReference>